<evidence type="ECO:0000259" key="1">
    <source>
        <dbReference type="PROSITE" id="PS50075"/>
    </source>
</evidence>
<gene>
    <name evidence="2" type="ORF">QRD43_15485</name>
</gene>
<sequence length="83" mass="8679">MSSASQVLRLLDETLGLQGRAAQFDAQTPLLGALVELDSMAVVSLITALEEQLGITIGDDEIDGQTFSTVGALTRFVDAKLAA</sequence>
<dbReference type="InterPro" id="IPR036736">
    <property type="entry name" value="ACP-like_sf"/>
</dbReference>
<dbReference type="SUPFAM" id="SSF47336">
    <property type="entry name" value="ACP-like"/>
    <property type="match status" value="1"/>
</dbReference>
<dbReference type="InterPro" id="IPR009081">
    <property type="entry name" value="PP-bd_ACP"/>
</dbReference>
<feature type="domain" description="Carrier" evidence="1">
    <location>
        <begin position="1"/>
        <end position="81"/>
    </location>
</feature>
<evidence type="ECO:0000313" key="3">
    <source>
        <dbReference type="Proteomes" id="UP001238603"/>
    </source>
</evidence>
<evidence type="ECO:0000313" key="2">
    <source>
        <dbReference type="EMBL" id="MDL5033317.1"/>
    </source>
</evidence>
<reference evidence="2 3" key="1">
    <citation type="submission" date="2023-06" db="EMBL/GenBank/DDBJ databases">
        <title>Pelomonas sp. APW6 16S ribosomal RNA gene genome sequencing and assembly.</title>
        <authorList>
            <person name="Woo H."/>
        </authorList>
    </citation>
    <scope>NUCLEOTIDE SEQUENCE [LARGE SCALE GENOMIC DNA]</scope>
    <source>
        <strain evidence="2 3">APW6</strain>
    </source>
</reference>
<organism evidence="2 3">
    <name type="scientific">Roseateles subflavus</name>
    <dbReference type="NCBI Taxonomy" id="3053353"/>
    <lineage>
        <taxon>Bacteria</taxon>
        <taxon>Pseudomonadati</taxon>
        <taxon>Pseudomonadota</taxon>
        <taxon>Betaproteobacteria</taxon>
        <taxon>Burkholderiales</taxon>
        <taxon>Sphaerotilaceae</taxon>
        <taxon>Roseateles</taxon>
    </lineage>
</organism>
<protein>
    <submittedName>
        <fullName evidence="2">Acyl carrier protein</fullName>
    </submittedName>
</protein>
<comment type="caution">
    <text evidence="2">The sequence shown here is derived from an EMBL/GenBank/DDBJ whole genome shotgun (WGS) entry which is preliminary data.</text>
</comment>
<dbReference type="PROSITE" id="PS50075">
    <property type="entry name" value="CARRIER"/>
    <property type="match status" value="1"/>
</dbReference>
<proteinExistence type="predicted"/>
<dbReference type="EMBL" id="JASVDS010000004">
    <property type="protein sequence ID" value="MDL5033317.1"/>
    <property type="molecule type" value="Genomic_DNA"/>
</dbReference>
<dbReference type="Proteomes" id="UP001238603">
    <property type="component" value="Unassembled WGS sequence"/>
</dbReference>
<dbReference type="Pfam" id="PF00550">
    <property type="entry name" value="PP-binding"/>
    <property type="match status" value="1"/>
</dbReference>
<keyword evidence="3" id="KW-1185">Reference proteome</keyword>
<accession>A0ABT7LKD4</accession>
<dbReference type="Gene3D" id="1.10.1200.10">
    <property type="entry name" value="ACP-like"/>
    <property type="match status" value="1"/>
</dbReference>
<name>A0ABT7LKD4_9BURK</name>